<sequence>MKKILVTGALGQIGSELVPQLRELYGADQVIATDIRRLENRVVNSGPFEILDVTNGKALLDIAKEHRVDTIIHLACLLSAKAEDNPLMAWNINMNGTLHALEAARELNTKFFTPSSIGAFGPTTPADQTPQDTIQRPTTMYGVNKVSGELLCDYYYTKFGVDTRSVRFPGLISYETLPGGGTTDYAVDIYYKAIEEGTYTSYINKGTYMDMMYMPDAIEAIIQLMEADPEKLIHRNAFNVTAMSVEPEDFAKAIQKHIPSFTLQYDVDPVRQAIADSWPNSIDATAAKFEWGFEAKYDLEKMTADMLEKLKAKQLVHASQK</sequence>
<dbReference type="EMBL" id="CP041666">
    <property type="protein sequence ID" value="QDP41395.1"/>
    <property type="molecule type" value="Genomic_DNA"/>
</dbReference>
<dbReference type="RefSeq" id="WP_143895898.1">
    <property type="nucleotide sequence ID" value="NZ_CP041666.1"/>
</dbReference>
<dbReference type="Proteomes" id="UP000315215">
    <property type="component" value="Chromosome"/>
</dbReference>
<dbReference type="Gene3D" id="3.40.50.720">
    <property type="entry name" value="NAD(P)-binding Rossmann-like Domain"/>
    <property type="match status" value="1"/>
</dbReference>
<dbReference type="GO" id="GO:0008743">
    <property type="term" value="F:L-threonine 3-dehydrogenase activity"/>
    <property type="evidence" value="ECO:0007669"/>
    <property type="project" value="TreeGrafter"/>
</dbReference>
<dbReference type="PANTHER" id="PTHR42687:SF1">
    <property type="entry name" value="L-THREONINE 3-DEHYDROGENASE, MITOCHONDRIAL"/>
    <property type="match status" value="1"/>
</dbReference>
<dbReference type="PANTHER" id="PTHR42687">
    <property type="entry name" value="L-THREONINE 3-DEHYDROGENASE"/>
    <property type="match status" value="1"/>
</dbReference>
<feature type="domain" description="NAD-dependent epimerase/dehydratase" evidence="2">
    <location>
        <begin position="4"/>
        <end position="228"/>
    </location>
</feature>
<comment type="similarity">
    <text evidence="1">Belongs to the NAD(P)-dependent epimerase/dehydratase family.</text>
</comment>
<name>A0A516KJ25_9BACI</name>
<keyword evidence="4" id="KW-1185">Reference proteome</keyword>
<evidence type="ECO:0000313" key="4">
    <source>
        <dbReference type="Proteomes" id="UP000315215"/>
    </source>
</evidence>
<dbReference type="InterPro" id="IPR001509">
    <property type="entry name" value="Epimerase_deHydtase"/>
</dbReference>
<protein>
    <submittedName>
        <fullName evidence="3">L-threonine 3-dehydrogenase</fullName>
    </submittedName>
</protein>
<organism evidence="3 4">
    <name type="scientific">Radiobacillus deserti</name>
    <dbReference type="NCBI Taxonomy" id="2594883"/>
    <lineage>
        <taxon>Bacteria</taxon>
        <taxon>Bacillati</taxon>
        <taxon>Bacillota</taxon>
        <taxon>Bacilli</taxon>
        <taxon>Bacillales</taxon>
        <taxon>Bacillaceae</taxon>
        <taxon>Radiobacillus</taxon>
    </lineage>
</organism>
<dbReference type="GO" id="GO:0006567">
    <property type="term" value="P:L-threonine catabolic process"/>
    <property type="evidence" value="ECO:0007669"/>
    <property type="project" value="TreeGrafter"/>
</dbReference>
<gene>
    <name evidence="3" type="ORF">FN924_15115</name>
</gene>
<evidence type="ECO:0000256" key="1">
    <source>
        <dbReference type="ARBA" id="ARBA00007637"/>
    </source>
</evidence>
<reference evidence="3 4" key="1">
    <citation type="submission" date="2019-07" db="EMBL/GenBank/DDBJ databases">
        <authorList>
            <person name="Li J."/>
        </authorList>
    </citation>
    <scope>NUCLEOTIDE SEQUENCE [LARGE SCALE GENOMIC DNA]</scope>
    <source>
        <strain evidence="3 4">TKL69</strain>
    </source>
</reference>
<dbReference type="FunFam" id="3.40.50.720:FF:000077">
    <property type="entry name" value="L-threonine 3-dehydrogenase, mitochondrial"/>
    <property type="match status" value="1"/>
</dbReference>
<dbReference type="CDD" id="cd05272">
    <property type="entry name" value="TDH_SDR_e"/>
    <property type="match status" value="1"/>
</dbReference>
<dbReference type="Pfam" id="PF01370">
    <property type="entry name" value="Epimerase"/>
    <property type="match status" value="1"/>
</dbReference>
<accession>A0A516KJ25</accession>
<dbReference type="OrthoDB" id="9779902at2"/>
<dbReference type="AlphaFoldDB" id="A0A516KJ25"/>
<evidence type="ECO:0000313" key="3">
    <source>
        <dbReference type="EMBL" id="QDP41395.1"/>
    </source>
</evidence>
<proteinExistence type="inferred from homology"/>
<dbReference type="SUPFAM" id="SSF51735">
    <property type="entry name" value="NAD(P)-binding Rossmann-fold domains"/>
    <property type="match status" value="1"/>
</dbReference>
<dbReference type="InterPro" id="IPR051225">
    <property type="entry name" value="NAD(P)_epim/dehydratase"/>
</dbReference>
<dbReference type="KEGG" id="aqt:FN924_15115"/>
<evidence type="ECO:0000259" key="2">
    <source>
        <dbReference type="Pfam" id="PF01370"/>
    </source>
</evidence>
<dbReference type="InterPro" id="IPR036291">
    <property type="entry name" value="NAD(P)-bd_dom_sf"/>
</dbReference>